<gene>
    <name evidence="1" type="ORF">AVEN_238533_1</name>
</gene>
<sequence>MCTLTVLAATDIPIQGTFMTLETSMHPPDMQFSPADVNCKGAQRK</sequence>
<dbReference type="AlphaFoldDB" id="A0A4Y2HJJ7"/>
<evidence type="ECO:0000313" key="1">
    <source>
        <dbReference type="EMBL" id="GBM65213.1"/>
    </source>
</evidence>
<name>A0A4Y2HJJ7_ARAVE</name>
<proteinExistence type="predicted"/>
<dbReference type="EMBL" id="BGPR01181908">
    <property type="protein sequence ID" value="GBM65213.1"/>
    <property type="molecule type" value="Genomic_DNA"/>
</dbReference>
<comment type="caution">
    <text evidence="1">The sequence shown here is derived from an EMBL/GenBank/DDBJ whole genome shotgun (WGS) entry which is preliminary data.</text>
</comment>
<evidence type="ECO:0000313" key="2">
    <source>
        <dbReference type="Proteomes" id="UP000499080"/>
    </source>
</evidence>
<feature type="non-terminal residue" evidence="1">
    <location>
        <position position="45"/>
    </location>
</feature>
<organism evidence="1 2">
    <name type="scientific">Araneus ventricosus</name>
    <name type="common">Orbweaver spider</name>
    <name type="synonym">Epeira ventricosa</name>
    <dbReference type="NCBI Taxonomy" id="182803"/>
    <lineage>
        <taxon>Eukaryota</taxon>
        <taxon>Metazoa</taxon>
        <taxon>Ecdysozoa</taxon>
        <taxon>Arthropoda</taxon>
        <taxon>Chelicerata</taxon>
        <taxon>Arachnida</taxon>
        <taxon>Araneae</taxon>
        <taxon>Araneomorphae</taxon>
        <taxon>Entelegynae</taxon>
        <taxon>Araneoidea</taxon>
        <taxon>Araneidae</taxon>
        <taxon>Araneus</taxon>
    </lineage>
</organism>
<keyword evidence="2" id="KW-1185">Reference proteome</keyword>
<dbReference type="Proteomes" id="UP000499080">
    <property type="component" value="Unassembled WGS sequence"/>
</dbReference>
<protein>
    <submittedName>
        <fullName evidence="1">Uncharacterized protein</fullName>
    </submittedName>
</protein>
<reference evidence="1 2" key="1">
    <citation type="journal article" date="2019" name="Sci. Rep.">
        <title>Orb-weaving spider Araneus ventricosus genome elucidates the spidroin gene catalogue.</title>
        <authorList>
            <person name="Kono N."/>
            <person name="Nakamura H."/>
            <person name="Ohtoshi R."/>
            <person name="Moran D.A.P."/>
            <person name="Shinohara A."/>
            <person name="Yoshida Y."/>
            <person name="Fujiwara M."/>
            <person name="Mori M."/>
            <person name="Tomita M."/>
            <person name="Arakawa K."/>
        </authorList>
    </citation>
    <scope>NUCLEOTIDE SEQUENCE [LARGE SCALE GENOMIC DNA]</scope>
</reference>
<accession>A0A4Y2HJJ7</accession>